<keyword evidence="1" id="KW-0175">Coiled coil</keyword>
<keyword evidence="2" id="KW-0812">Transmembrane</keyword>
<evidence type="ECO:0000313" key="4">
    <source>
        <dbReference type="Proteomes" id="UP000034329"/>
    </source>
</evidence>
<feature type="coiled-coil region" evidence="1">
    <location>
        <begin position="106"/>
        <end position="151"/>
    </location>
</feature>
<evidence type="ECO:0000256" key="2">
    <source>
        <dbReference type="SAM" id="Phobius"/>
    </source>
</evidence>
<keyword evidence="2" id="KW-0472">Membrane</keyword>
<organism evidence="3 4">
    <name type="scientific">Candidatus Woesebacteria bacterium GW2011_GWB1_45_5</name>
    <dbReference type="NCBI Taxonomy" id="1618581"/>
    <lineage>
        <taxon>Bacteria</taxon>
        <taxon>Candidatus Woeseibacteriota</taxon>
    </lineage>
</organism>
<keyword evidence="2" id="KW-1133">Transmembrane helix</keyword>
<evidence type="ECO:0000313" key="3">
    <source>
        <dbReference type="EMBL" id="KKU10759.1"/>
    </source>
</evidence>
<evidence type="ECO:0000256" key="1">
    <source>
        <dbReference type="SAM" id="Coils"/>
    </source>
</evidence>
<name>A0A0G1MRE3_9BACT</name>
<feature type="transmembrane region" description="Helical" evidence="2">
    <location>
        <begin position="12"/>
        <end position="34"/>
    </location>
</feature>
<protein>
    <submittedName>
        <fullName evidence="3">Uncharacterized protein</fullName>
    </submittedName>
</protein>
<dbReference type="EMBL" id="LCLA01000004">
    <property type="protein sequence ID" value="KKU10759.1"/>
    <property type="molecule type" value="Genomic_DNA"/>
</dbReference>
<dbReference type="Proteomes" id="UP000034329">
    <property type="component" value="Unassembled WGS sequence"/>
</dbReference>
<proteinExistence type="predicted"/>
<dbReference type="AlphaFoldDB" id="A0A0G1MRE3"/>
<gene>
    <name evidence="3" type="ORF">UX13_C0004G0006</name>
</gene>
<comment type="caution">
    <text evidence="3">The sequence shown here is derived from an EMBL/GenBank/DDBJ whole genome shotgun (WGS) entry which is preliminary data.</text>
</comment>
<sequence length="212" mass="23380">MLSYGKFERGKVNILNLASLGFLVFALAAITYVASNPEIRQLVASQARYSPDALIRQRERQGGCRGAGCLAPEIIRNRNNPNNQVGEAAEIIAAYDRALAGDRGALAELQQKNEGLAREIEESLKTQAEEAQKQEQERIAHEKRLGELRAKDARDAQNAAITAGDEATRDKALQELGSLTSQGFLRKNFPRSTNRQNPMRLISAILPLKENL</sequence>
<accession>A0A0G1MRE3</accession>
<reference evidence="3 4" key="1">
    <citation type="journal article" date="2015" name="Nature">
        <title>rRNA introns, odd ribosomes, and small enigmatic genomes across a large radiation of phyla.</title>
        <authorList>
            <person name="Brown C.T."/>
            <person name="Hug L.A."/>
            <person name="Thomas B.C."/>
            <person name="Sharon I."/>
            <person name="Castelle C.J."/>
            <person name="Singh A."/>
            <person name="Wilkins M.J."/>
            <person name="Williams K.H."/>
            <person name="Banfield J.F."/>
        </authorList>
    </citation>
    <scope>NUCLEOTIDE SEQUENCE [LARGE SCALE GENOMIC DNA]</scope>
</reference>